<dbReference type="AlphaFoldDB" id="A0A8S9FLF4"/>
<comment type="caution">
    <text evidence="1">The sequence shown here is derived from an EMBL/GenBank/DDBJ whole genome shotgun (WGS) entry which is preliminary data.</text>
</comment>
<evidence type="ECO:0000313" key="1">
    <source>
        <dbReference type="EMBL" id="KAF2533934.1"/>
    </source>
</evidence>
<dbReference type="EMBL" id="QGKW02001988">
    <property type="protein sequence ID" value="KAF2554338.1"/>
    <property type="molecule type" value="Genomic_DNA"/>
</dbReference>
<sequence length="61" mass="6431">ILEILDKPGGSWPANIGLAGCADIVTFTFFTHGSTATTSFACFSNYIALLCNKNNSSDRAS</sequence>
<dbReference type="Proteomes" id="UP000712281">
    <property type="component" value="Unassembled WGS sequence"/>
</dbReference>
<organism evidence="1">
    <name type="scientific">Brassica cretica</name>
    <name type="common">Mustard</name>
    <dbReference type="NCBI Taxonomy" id="69181"/>
    <lineage>
        <taxon>Eukaryota</taxon>
        <taxon>Viridiplantae</taxon>
        <taxon>Streptophyta</taxon>
        <taxon>Embryophyta</taxon>
        <taxon>Tracheophyta</taxon>
        <taxon>Spermatophyta</taxon>
        <taxon>Magnoliopsida</taxon>
        <taxon>eudicotyledons</taxon>
        <taxon>Gunneridae</taxon>
        <taxon>Pentapetalae</taxon>
        <taxon>rosids</taxon>
        <taxon>malvids</taxon>
        <taxon>Brassicales</taxon>
        <taxon>Brassicaceae</taxon>
        <taxon>Brassiceae</taxon>
        <taxon>Brassica</taxon>
    </lineage>
</organism>
<dbReference type="EMBL" id="QGKY02002305">
    <property type="protein sequence ID" value="KAF2533934.1"/>
    <property type="molecule type" value="Genomic_DNA"/>
</dbReference>
<protein>
    <submittedName>
        <fullName evidence="1">Uncharacterized protein</fullName>
    </submittedName>
</protein>
<name>A0A8S9FLF4_BRACR</name>
<reference evidence="1" key="1">
    <citation type="submission" date="2019-12" db="EMBL/GenBank/DDBJ databases">
        <title>Genome sequencing and annotation of Brassica cretica.</title>
        <authorList>
            <person name="Studholme D.J."/>
            <person name="Sarris P.F."/>
        </authorList>
    </citation>
    <scope>NUCLEOTIDE SEQUENCE</scope>
    <source>
        <strain evidence="2">PFS-001/15</strain>
        <strain evidence="1">PFS-102/07</strain>
        <tissue evidence="1">Leaf</tissue>
    </source>
</reference>
<proteinExistence type="predicted"/>
<gene>
    <name evidence="2" type="ORF">F2Q68_00037547</name>
    <name evidence="1" type="ORF">F2Q70_00033239</name>
</gene>
<feature type="non-terminal residue" evidence="1">
    <location>
        <position position="1"/>
    </location>
</feature>
<accession>A0A8S9FLF4</accession>
<evidence type="ECO:0000313" key="2">
    <source>
        <dbReference type="EMBL" id="KAF2554338.1"/>
    </source>
</evidence>